<evidence type="ECO:0000256" key="1">
    <source>
        <dbReference type="ARBA" id="ARBA00022884"/>
    </source>
</evidence>
<dbReference type="InterPro" id="IPR044730">
    <property type="entry name" value="RNase_H-like_dom_plant"/>
</dbReference>
<dbReference type="Pfam" id="PF13456">
    <property type="entry name" value="RVT_3"/>
    <property type="match status" value="1"/>
</dbReference>
<evidence type="ECO:0000313" key="5">
    <source>
        <dbReference type="EMBL" id="KAK8510587.1"/>
    </source>
</evidence>
<dbReference type="Pfam" id="PF00076">
    <property type="entry name" value="RRM_1"/>
    <property type="match status" value="1"/>
</dbReference>
<evidence type="ECO:0000256" key="2">
    <source>
        <dbReference type="PROSITE-ProRule" id="PRU00176"/>
    </source>
</evidence>
<keyword evidence="6" id="KW-1185">Reference proteome</keyword>
<dbReference type="InterPro" id="IPR012677">
    <property type="entry name" value="Nucleotide-bd_a/b_plait_sf"/>
</dbReference>
<dbReference type="PROSITE" id="PS50102">
    <property type="entry name" value="RRM"/>
    <property type="match status" value="1"/>
</dbReference>
<protein>
    <recommendedName>
        <fullName evidence="4">RRM domain-containing protein</fullName>
    </recommendedName>
</protein>
<sequence>MEDRKRRARVFHASRRESEYTYGKLGSEWTVFINNLSRRVSRGALWELFSHYGKVSQVFISMANNKPRYQHSTFAFVRFDSGKNMEAAIENMNNAKIDGRIISVSKARFPAPRKKPFKSSNLVADGEEKSGADRDASDDLRATEGVQILNKTIGLDSRTFKDVLLGKSKPISTNNSLEVSRSSGEEKERSNSLFDLYIPVKDIAWIDLSIAGVMKQLYDLEFIQNALLSDGINASVACWGNSPLSCVITFKSVAERDDAWSKREVGLSYWFEHLEPLRNCNGVPAAFMFISLIGVPLHCWHESFFAALGNRWGSFVAIDTETKNGSDLSTARMFIRAENPFDIPCSIKVRSLGRIFTIKISLGNYQKPYIAVDNGGEVGQFADEWPSDNIGEDNGRVVFDSHSHSSPSGMDEPSKVGMVPETDGRLNFGLNSNNSQIPVQAPIHRDVTDKEVHEFDENRMWPARKANVDPVGYSGEKRWDAKQLSSGQAQMGFGQMIRQEVENTNSVSLIPVGGPFNQALVMTSEPTRRSNFSPSFEFVPDSFDGLDTFSIRKGDSCEGRSGGLGKSCEFVRCTLRRDGPDFYNSTYRRAIRLTIRDSLEETDIPAEDANLGSKNEEHGVMKEAMAVYEEAGFEDMVISSILKVSGRQGKVGVLKVLRNAKATIKEWVGTNNNLSGKSKRAIELEIKQLEQLQVQGLGNSNSLRQIVVLRGYRANNFEIDWVRCEGAGDGKYSVKSLVSKYLDFSSSEGGWGSLVWHGIAPPMVEVFTWLTIRQRIPVRVELVARGDPGTFLLAWHDANISRSSDSIWHFFPFAILWSIWLFRNDIIFANGRLDVVQLFFLIRTRVAMWYKDKFSDCSCTVDELISDPSVADSLSLSLSKVRKKLSWETPKSNVDGAMEGNGELEAILDGLKFFFSSGWCVKFKLVLECDCLTAIDWISNASPCPQAFDLLVKSCRDLINANLVVLRHIPRYINLEADSLAKKGIG</sequence>
<keyword evidence="1 2" id="KW-0694">RNA-binding</keyword>
<dbReference type="InterPro" id="IPR012337">
    <property type="entry name" value="RNaseH-like_sf"/>
</dbReference>
<dbReference type="Gene3D" id="3.30.70.330">
    <property type="match status" value="1"/>
</dbReference>
<dbReference type="InterPro" id="IPR036397">
    <property type="entry name" value="RNaseH_sf"/>
</dbReference>
<evidence type="ECO:0000256" key="3">
    <source>
        <dbReference type="SAM" id="MobiDB-lite"/>
    </source>
</evidence>
<dbReference type="InterPro" id="IPR000504">
    <property type="entry name" value="RRM_dom"/>
</dbReference>
<evidence type="ECO:0000259" key="4">
    <source>
        <dbReference type="PROSITE" id="PS50102"/>
    </source>
</evidence>
<dbReference type="Gene3D" id="3.30.420.10">
    <property type="entry name" value="Ribonuclease H-like superfamily/Ribonuclease H"/>
    <property type="match status" value="1"/>
</dbReference>
<dbReference type="SMART" id="SM00360">
    <property type="entry name" value="RRM"/>
    <property type="match status" value="1"/>
</dbReference>
<evidence type="ECO:0000313" key="6">
    <source>
        <dbReference type="Proteomes" id="UP001472677"/>
    </source>
</evidence>
<gene>
    <name evidence="5" type="ORF">V6N12_055514</name>
</gene>
<organism evidence="5 6">
    <name type="scientific">Hibiscus sabdariffa</name>
    <name type="common">roselle</name>
    <dbReference type="NCBI Taxonomy" id="183260"/>
    <lineage>
        <taxon>Eukaryota</taxon>
        <taxon>Viridiplantae</taxon>
        <taxon>Streptophyta</taxon>
        <taxon>Embryophyta</taxon>
        <taxon>Tracheophyta</taxon>
        <taxon>Spermatophyta</taxon>
        <taxon>Magnoliopsida</taxon>
        <taxon>eudicotyledons</taxon>
        <taxon>Gunneridae</taxon>
        <taxon>Pentapetalae</taxon>
        <taxon>rosids</taxon>
        <taxon>malvids</taxon>
        <taxon>Malvales</taxon>
        <taxon>Malvaceae</taxon>
        <taxon>Malvoideae</taxon>
        <taxon>Hibiscus</taxon>
    </lineage>
</organism>
<proteinExistence type="predicted"/>
<feature type="region of interest" description="Disordered" evidence="3">
    <location>
        <begin position="112"/>
        <end position="137"/>
    </location>
</feature>
<dbReference type="InterPro" id="IPR035979">
    <property type="entry name" value="RBD_domain_sf"/>
</dbReference>
<accession>A0ABR2BTY0</accession>
<comment type="caution">
    <text evidence="5">The sequence shown here is derived from an EMBL/GenBank/DDBJ whole genome shotgun (WGS) entry which is preliminary data.</text>
</comment>
<reference evidence="5 6" key="1">
    <citation type="journal article" date="2024" name="G3 (Bethesda)">
        <title>Genome assembly of Hibiscus sabdariffa L. provides insights into metabolisms of medicinal natural products.</title>
        <authorList>
            <person name="Kim T."/>
        </authorList>
    </citation>
    <scope>NUCLEOTIDE SEQUENCE [LARGE SCALE GENOMIC DNA]</scope>
    <source>
        <strain evidence="5">TK-2024</strain>
        <tissue evidence="5">Old leaves</tissue>
    </source>
</reference>
<name>A0ABR2BTY0_9ROSI</name>
<dbReference type="PANTHER" id="PTHR21245">
    <property type="entry name" value="HETEROGENEOUS NUCLEAR RIBONUCLEOPROTEIN"/>
    <property type="match status" value="1"/>
</dbReference>
<dbReference type="CDD" id="cd00590">
    <property type="entry name" value="RRM_SF"/>
    <property type="match status" value="1"/>
</dbReference>
<dbReference type="EMBL" id="JBBPBM010000084">
    <property type="protein sequence ID" value="KAK8510587.1"/>
    <property type="molecule type" value="Genomic_DNA"/>
</dbReference>
<dbReference type="InterPro" id="IPR002156">
    <property type="entry name" value="RNaseH_domain"/>
</dbReference>
<feature type="domain" description="RRM" evidence="4">
    <location>
        <begin position="29"/>
        <end position="109"/>
    </location>
</feature>
<dbReference type="Proteomes" id="UP001472677">
    <property type="component" value="Unassembled WGS sequence"/>
</dbReference>
<feature type="compositionally biased region" description="Basic and acidic residues" evidence="3">
    <location>
        <begin position="126"/>
        <end position="137"/>
    </location>
</feature>
<dbReference type="SUPFAM" id="SSF54928">
    <property type="entry name" value="RNA-binding domain, RBD"/>
    <property type="match status" value="1"/>
</dbReference>
<dbReference type="SUPFAM" id="SSF53098">
    <property type="entry name" value="Ribonuclease H-like"/>
    <property type="match status" value="1"/>
</dbReference>
<dbReference type="CDD" id="cd06222">
    <property type="entry name" value="RNase_H_like"/>
    <property type="match status" value="1"/>
</dbReference>